<protein>
    <submittedName>
        <fullName evidence="1">Phage virion morphogenesis protein</fullName>
    </submittedName>
</protein>
<name>A0A939IQT9_9ALTE</name>
<dbReference type="RefSeq" id="WP_206572899.1">
    <property type="nucleotide sequence ID" value="NZ_JAFKCV010000003.1"/>
</dbReference>
<organism evidence="1 2">
    <name type="scientific">Bowmanella dokdonensis</name>
    <dbReference type="NCBI Taxonomy" id="751969"/>
    <lineage>
        <taxon>Bacteria</taxon>
        <taxon>Pseudomonadati</taxon>
        <taxon>Pseudomonadota</taxon>
        <taxon>Gammaproteobacteria</taxon>
        <taxon>Alteromonadales</taxon>
        <taxon>Alteromonadaceae</taxon>
        <taxon>Bowmanella</taxon>
    </lineage>
</organism>
<dbReference type="Proteomes" id="UP000664654">
    <property type="component" value="Unassembled WGS sequence"/>
</dbReference>
<proteinExistence type="predicted"/>
<evidence type="ECO:0000313" key="1">
    <source>
        <dbReference type="EMBL" id="MBN7824776.1"/>
    </source>
</evidence>
<dbReference type="AlphaFoldDB" id="A0A939IQT9"/>
<accession>A0A939IQT9</accession>
<evidence type="ECO:0000313" key="2">
    <source>
        <dbReference type="Proteomes" id="UP000664654"/>
    </source>
</evidence>
<dbReference type="EMBL" id="JAFKCV010000003">
    <property type="protein sequence ID" value="MBN7824776.1"/>
    <property type="molecule type" value="Genomic_DNA"/>
</dbReference>
<reference evidence="1" key="1">
    <citation type="submission" date="2021-03" db="EMBL/GenBank/DDBJ databases">
        <title>novel species isolated from a fishpond in China.</title>
        <authorList>
            <person name="Lu H."/>
            <person name="Cai Z."/>
        </authorList>
    </citation>
    <scope>NUCLEOTIDE SEQUENCE</scope>
    <source>
        <strain evidence="1">JCM 30855</strain>
    </source>
</reference>
<dbReference type="InterPro" id="IPR006522">
    <property type="entry name" value="Phage_virion_morphogenesis"/>
</dbReference>
<keyword evidence="2" id="KW-1185">Reference proteome</keyword>
<sequence>MSAAFIEIQFSGDQVFHLFKGVELGARKPQRMLDAIGAYLDSDVTRRFLEGVTPAGTKWPVSQRAKEEGGKTLVDTTVLMSGVTHDVQGDDLLHGLTEIYSAIHHFGGMAGRGKKVKIPKREILGITGRQQPRIDKIVTNWMDGLWD</sequence>
<comment type="caution">
    <text evidence="1">The sequence shown here is derived from an EMBL/GenBank/DDBJ whole genome shotgun (WGS) entry which is preliminary data.</text>
</comment>
<dbReference type="NCBIfam" id="TIGR01635">
    <property type="entry name" value="tail_comp_S"/>
    <property type="match status" value="1"/>
</dbReference>
<gene>
    <name evidence="1" type="ORF">J0A66_06000</name>
</gene>
<dbReference type="Pfam" id="PF05069">
    <property type="entry name" value="Phage_tail_S"/>
    <property type="match status" value="1"/>
</dbReference>